<dbReference type="OrthoDB" id="6461078at2759"/>
<comment type="caution">
    <text evidence="1">The sequence shown here is derived from an EMBL/GenBank/DDBJ whole genome shotgun (WGS) entry which is preliminary data.</text>
</comment>
<dbReference type="PANTHER" id="PTHR47326:SF1">
    <property type="entry name" value="HTH PSQ-TYPE DOMAIN-CONTAINING PROTEIN"/>
    <property type="match status" value="1"/>
</dbReference>
<dbReference type="AlphaFoldDB" id="A0A4Y2X099"/>
<sequence>MISENCGLPKIRIWTIRNKSGAHPYRSTPVQGLLTRDAARRYTWCNFVMNNLEDHPTFLEDIIWRDEACVPLNGMFNRLNAHTW</sequence>
<proteinExistence type="predicted"/>
<dbReference type="PANTHER" id="PTHR47326">
    <property type="entry name" value="TRANSPOSABLE ELEMENT TC3 TRANSPOSASE-LIKE PROTEIN"/>
    <property type="match status" value="1"/>
</dbReference>
<evidence type="ECO:0008006" key="3">
    <source>
        <dbReference type="Google" id="ProtNLM"/>
    </source>
</evidence>
<accession>A0A4Y2X099</accession>
<evidence type="ECO:0000313" key="1">
    <source>
        <dbReference type="EMBL" id="GBO42240.1"/>
    </source>
</evidence>
<name>A0A4Y2X099_ARAVE</name>
<reference evidence="1 2" key="1">
    <citation type="journal article" date="2019" name="Sci. Rep.">
        <title>Orb-weaving spider Araneus ventricosus genome elucidates the spidroin gene catalogue.</title>
        <authorList>
            <person name="Kono N."/>
            <person name="Nakamura H."/>
            <person name="Ohtoshi R."/>
            <person name="Moran D.A.P."/>
            <person name="Shinohara A."/>
            <person name="Yoshida Y."/>
            <person name="Fujiwara M."/>
            <person name="Mori M."/>
            <person name="Tomita M."/>
            <person name="Arakawa K."/>
        </authorList>
    </citation>
    <scope>NUCLEOTIDE SEQUENCE [LARGE SCALE GENOMIC DNA]</scope>
</reference>
<dbReference type="EMBL" id="BGPR01068252">
    <property type="protein sequence ID" value="GBO42240.1"/>
    <property type="molecule type" value="Genomic_DNA"/>
</dbReference>
<keyword evidence="2" id="KW-1185">Reference proteome</keyword>
<protein>
    <recommendedName>
        <fullName evidence="3">PiggyBac transposable element-derived protein domain-containing protein</fullName>
    </recommendedName>
</protein>
<evidence type="ECO:0000313" key="2">
    <source>
        <dbReference type="Proteomes" id="UP000499080"/>
    </source>
</evidence>
<gene>
    <name evidence="1" type="ORF">AVEN_144225_1</name>
</gene>
<dbReference type="Proteomes" id="UP000499080">
    <property type="component" value="Unassembled WGS sequence"/>
</dbReference>
<organism evidence="1 2">
    <name type="scientific">Araneus ventricosus</name>
    <name type="common">Orbweaver spider</name>
    <name type="synonym">Epeira ventricosa</name>
    <dbReference type="NCBI Taxonomy" id="182803"/>
    <lineage>
        <taxon>Eukaryota</taxon>
        <taxon>Metazoa</taxon>
        <taxon>Ecdysozoa</taxon>
        <taxon>Arthropoda</taxon>
        <taxon>Chelicerata</taxon>
        <taxon>Arachnida</taxon>
        <taxon>Araneae</taxon>
        <taxon>Araneomorphae</taxon>
        <taxon>Entelegynae</taxon>
        <taxon>Araneoidea</taxon>
        <taxon>Araneidae</taxon>
        <taxon>Araneus</taxon>
    </lineage>
</organism>